<dbReference type="EMBL" id="CP042476">
    <property type="protein sequence ID" value="QED37589.1"/>
    <property type="molecule type" value="Genomic_DNA"/>
</dbReference>
<evidence type="ECO:0000256" key="6">
    <source>
        <dbReference type="RuleBase" id="RU003915"/>
    </source>
</evidence>
<evidence type="ECO:0000259" key="7">
    <source>
        <dbReference type="PROSITE" id="PS50059"/>
    </source>
</evidence>
<dbReference type="PROSITE" id="PS50059">
    <property type="entry name" value="FKBP_PPIASE"/>
    <property type="match status" value="1"/>
</dbReference>
<dbReference type="EC" id="5.2.1.8" evidence="6"/>
<dbReference type="GO" id="GO:0003755">
    <property type="term" value="F:peptidyl-prolyl cis-trans isomerase activity"/>
    <property type="evidence" value="ECO:0007669"/>
    <property type="project" value="UniProtKB-UniRule"/>
</dbReference>
<dbReference type="Gene3D" id="3.10.50.40">
    <property type="match status" value="1"/>
</dbReference>
<dbReference type="InterPro" id="IPR001179">
    <property type="entry name" value="PPIase_FKBP_dom"/>
</dbReference>
<evidence type="ECO:0000256" key="4">
    <source>
        <dbReference type="ARBA" id="ARBA00023235"/>
    </source>
</evidence>
<accession>A0A5B8YP15</accession>
<gene>
    <name evidence="8" type="ORF">FK178_07550</name>
</gene>
<dbReference type="SUPFAM" id="SSF54534">
    <property type="entry name" value="FKBP-like"/>
    <property type="match status" value="1"/>
</dbReference>
<comment type="catalytic activity">
    <reaction evidence="1 5 6">
        <text>[protein]-peptidylproline (omega=180) = [protein]-peptidylproline (omega=0)</text>
        <dbReference type="Rhea" id="RHEA:16237"/>
        <dbReference type="Rhea" id="RHEA-COMP:10747"/>
        <dbReference type="Rhea" id="RHEA-COMP:10748"/>
        <dbReference type="ChEBI" id="CHEBI:83833"/>
        <dbReference type="ChEBI" id="CHEBI:83834"/>
        <dbReference type="EC" id="5.2.1.8"/>
    </reaction>
</comment>
<evidence type="ECO:0000313" key="9">
    <source>
        <dbReference type="Proteomes" id="UP000321954"/>
    </source>
</evidence>
<name>A0A5B8YP15_9FLAO</name>
<proteinExistence type="inferred from homology"/>
<dbReference type="KEGG" id="anp:FK178_07550"/>
<evidence type="ECO:0000313" key="8">
    <source>
        <dbReference type="EMBL" id="QED37589.1"/>
    </source>
</evidence>
<dbReference type="RefSeq" id="WP_146833013.1">
    <property type="nucleotide sequence ID" value="NZ_CP042476.1"/>
</dbReference>
<sequence>MKTNLLALLFIFFISCGNDDQPVDYVSLNDKQIQDYLAANNLQAEKSASGLYYIIENEGTGLRPTSSSQVRVAYKGYFLNGSVFDQSSSEGISFNLQQVIRGWTEGITYFKEGGNGLLLVPSHLAYGPQNYMGIPGGSVLIFEIDLLEVN</sequence>
<dbReference type="PROSITE" id="PS51257">
    <property type="entry name" value="PROKAR_LIPOPROTEIN"/>
    <property type="match status" value="1"/>
</dbReference>
<evidence type="ECO:0000256" key="5">
    <source>
        <dbReference type="PROSITE-ProRule" id="PRU00277"/>
    </source>
</evidence>
<evidence type="ECO:0000256" key="1">
    <source>
        <dbReference type="ARBA" id="ARBA00000971"/>
    </source>
</evidence>
<keyword evidence="4 5" id="KW-0413">Isomerase</keyword>
<dbReference type="Pfam" id="PF00254">
    <property type="entry name" value="FKBP_C"/>
    <property type="match status" value="1"/>
</dbReference>
<organism evidence="8 9">
    <name type="scientific">Antarcticibacterium arcticum</name>
    <dbReference type="NCBI Taxonomy" id="2585771"/>
    <lineage>
        <taxon>Bacteria</taxon>
        <taxon>Pseudomonadati</taxon>
        <taxon>Bacteroidota</taxon>
        <taxon>Flavobacteriia</taxon>
        <taxon>Flavobacteriales</taxon>
        <taxon>Flavobacteriaceae</taxon>
        <taxon>Antarcticibacterium</taxon>
    </lineage>
</organism>
<keyword evidence="3 5" id="KW-0697">Rotamase</keyword>
<evidence type="ECO:0000256" key="3">
    <source>
        <dbReference type="ARBA" id="ARBA00023110"/>
    </source>
</evidence>
<keyword evidence="9" id="KW-1185">Reference proteome</keyword>
<comment type="similarity">
    <text evidence="2 6">Belongs to the FKBP-type PPIase family.</text>
</comment>
<dbReference type="AlphaFoldDB" id="A0A5B8YP15"/>
<dbReference type="Proteomes" id="UP000321954">
    <property type="component" value="Chromosome"/>
</dbReference>
<reference evidence="8 9" key="1">
    <citation type="submission" date="2019-08" db="EMBL/GenBank/DDBJ databases">
        <title>Antarcticibacterium arcticum sp. nov., a bacterium isolated from marine sediment of the Canadian Beaufort Sea.</title>
        <authorList>
            <person name="Lee Y.M."/>
            <person name="Baek K."/>
            <person name="Lee D.-H."/>
            <person name="Shin S.C."/>
            <person name="Jin Y.K."/>
            <person name="Park Y."/>
        </authorList>
    </citation>
    <scope>NUCLEOTIDE SEQUENCE [LARGE SCALE GENOMIC DNA]</scope>
    <source>
        <strain evidence="8 9">PAMC 28998</strain>
    </source>
</reference>
<feature type="domain" description="PPIase FKBP-type" evidence="7">
    <location>
        <begin position="67"/>
        <end position="150"/>
    </location>
</feature>
<dbReference type="OrthoDB" id="9814548at2"/>
<dbReference type="PANTHER" id="PTHR43811">
    <property type="entry name" value="FKBP-TYPE PEPTIDYL-PROLYL CIS-TRANS ISOMERASE FKPA"/>
    <property type="match status" value="1"/>
</dbReference>
<evidence type="ECO:0000256" key="2">
    <source>
        <dbReference type="ARBA" id="ARBA00006577"/>
    </source>
</evidence>
<protein>
    <recommendedName>
        <fullName evidence="6">Peptidyl-prolyl cis-trans isomerase</fullName>
        <ecNumber evidence="6">5.2.1.8</ecNumber>
    </recommendedName>
</protein>
<dbReference type="PANTHER" id="PTHR43811:SF19">
    <property type="entry name" value="39 KDA FK506-BINDING NUCLEAR PROTEIN"/>
    <property type="match status" value="1"/>
</dbReference>
<dbReference type="InterPro" id="IPR046357">
    <property type="entry name" value="PPIase_dom_sf"/>
</dbReference>